<accession>A0AAV4JQZ6</accession>
<reference evidence="1 2" key="1">
    <citation type="journal article" date="2021" name="Elife">
        <title>Chloroplast acquisition without the gene transfer in kleptoplastic sea slugs, Plakobranchus ocellatus.</title>
        <authorList>
            <person name="Maeda T."/>
            <person name="Takahashi S."/>
            <person name="Yoshida T."/>
            <person name="Shimamura S."/>
            <person name="Takaki Y."/>
            <person name="Nagai Y."/>
            <person name="Toyoda A."/>
            <person name="Suzuki Y."/>
            <person name="Arimoto A."/>
            <person name="Ishii H."/>
            <person name="Satoh N."/>
            <person name="Nishiyama T."/>
            <person name="Hasebe M."/>
            <person name="Maruyama T."/>
            <person name="Minagawa J."/>
            <person name="Obokata J."/>
            <person name="Shigenobu S."/>
        </authorList>
    </citation>
    <scope>NUCLEOTIDE SEQUENCE [LARGE SCALE GENOMIC DNA]</scope>
</reference>
<dbReference type="Proteomes" id="UP000762676">
    <property type="component" value="Unassembled WGS sequence"/>
</dbReference>
<evidence type="ECO:0000313" key="2">
    <source>
        <dbReference type="Proteomes" id="UP000762676"/>
    </source>
</evidence>
<comment type="caution">
    <text evidence="1">The sequence shown here is derived from an EMBL/GenBank/DDBJ whole genome shotgun (WGS) entry which is preliminary data.</text>
</comment>
<evidence type="ECO:0000313" key="1">
    <source>
        <dbReference type="EMBL" id="GFS24795.1"/>
    </source>
</evidence>
<organism evidence="1 2">
    <name type="scientific">Elysia marginata</name>
    <dbReference type="NCBI Taxonomy" id="1093978"/>
    <lineage>
        <taxon>Eukaryota</taxon>
        <taxon>Metazoa</taxon>
        <taxon>Spiralia</taxon>
        <taxon>Lophotrochozoa</taxon>
        <taxon>Mollusca</taxon>
        <taxon>Gastropoda</taxon>
        <taxon>Heterobranchia</taxon>
        <taxon>Euthyneura</taxon>
        <taxon>Panpulmonata</taxon>
        <taxon>Sacoglossa</taxon>
        <taxon>Placobranchoidea</taxon>
        <taxon>Plakobranchidae</taxon>
        <taxon>Elysia</taxon>
    </lineage>
</organism>
<proteinExistence type="predicted"/>
<sequence>MYVFLSSNSYMPHSAADNQSAVSSIKLILKLLHFGCPGQLTLCEFRLLTCSEWVSSLLMSIIYHLQSLDSMLGGDYCELLMRPSGHNSLHDPLILKRKKVL</sequence>
<gene>
    <name evidence="1" type="ORF">ElyMa_005166300</name>
</gene>
<protein>
    <submittedName>
        <fullName evidence="1">Uncharacterized protein</fullName>
    </submittedName>
</protein>
<name>A0AAV4JQZ6_9GAST</name>
<dbReference type="AlphaFoldDB" id="A0AAV4JQZ6"/>
<keyword evidence="2" id="KW-1185">Reference proteome</keyword>
<dbReference type="EMBL" id="BMAT01010355">
    <property type="protein sequence ID" value="GFS24795.1"/>
    <property type="molecule type" value="Genomic_DNA"/>
</dbReference>